<dbReference type="OrthoDB" id="1302332at2759"/>
<comment type="caution">
    <text evidence="1">The sequence shown here is derived from an EMBL/GenBank/DDBJ whole genome shotgun (WGS) entry which is preliminary data.</text>
</comment>
<sequence length="205" mass="23631">MPSCKAIFLPEGISDHCLARVSFSEDYKIRKSFKFCNVWAEHPQFKEIVEDSWKVNIEGVEASTLKNFQNILIEANEDRERLKNKATWIRLGDDNTKYLYLVIKHRKLQHATSQLKNRSGVWENDPAEIAKLIVEYYEDILGRKTEHIIKAVNELICQGTTLSEGQQNELIKNFEPSKVKKAIFQIDSNKSPEPDGFGSGFIEQL</sequence>
<evidence type="ECO:0000313" key="2">
    <source>
        <dbReference type="Proteomes" id="UP000824120"/>
    </source>
</evidence>
<evidence type="ECO:0000313" key="1">
    <source>
        <dbReference type="EMBL" id="KAG5573289.1"/>
    </source>
</evidence>
<reference evidence="1 2" key="1">
    <citation type="submission" date="2020-09" db="EMBL/GenBank/DDBJ databases">
        <title>De no assembly of potato wild relative species, Solanum commersonii.</title>
        <authorList>
            <person name="Cho K."/>
        </authorList>
    </citation>
    <scope>NUCLEOTIDE SEQUENCE [LARGE SCALE GENOMIC DNA]</scope>
    <source>
        <strain evidence="1">LZ3.2</strain>
        <tissue evidence="1">Leaf</tissue>
    </source>
</reference>
<keyword evidence="2" id="KW-1185">Reference proteome</keyword>
<dbReference type="EMBL" id="JACXVP010000012">
    <property type="protein sequence ID" value="KAG5573289.1"/>
    <property type="molecule type" value="Genomic_DNA"/>
</dbReference>
<gene>
    <name evidence="1" type="ORF">H5410_063055</name>
</gene>
<dbReference type="AlphaFoldDB" id="A0A9J5WC98"/>
<name>A0A9J5WC98_SOLCO</name>
<protein>
    <submittedName>
        <fullName evidence="1">Uncharacterized protein</fullName>
    </submittedName>
</protein>
<dbReference type="Proteomes" id="UP000824120">
    <property type="component" value="Chromosome 12"/>
</dbReference>
<feature type="non-terminal residue" evidence="1">
    <location>
        <position position="205"/>
    </location>
</feature>
<proteinExistence type="predicted"/>
<organism evidence="1 2">
    <name type="scientific">Solanum commersonii</name>
    <name type="common">Commerson's wild potato</name>
    <name type="synonym">Commerson's nightshade</name>
    <dbReference type="NCBI Taxonomy" id="4109"/>
    <lineage>
        <taxon>Eukaryota</taxon>
        <taxon>Viridiplantae</taxon>
        <taxon>Streptophyta</taxon>
        <taxon>Embryophyta</taxon>
        <taxon>Tracheophyta</taxon>
        <taxon>Spermatophyta</taxon>
        <taxon>Magnoliopsida</taxon>
        <taxon>eudicotyledons</taxon>
        <taxon>Gunneridae</taxon>
        <taxon>Pentapetalae</taxon>
        <taxon>asterids</taxon>
        <taxon>lamiids</taxon>
        <taxon>Solanales</taxon>
        <taxon>Solanaceae</taxon>
        <taxon>Solanoideae</taxon>
        <taxon>Solaneae</taxon>
        <taxon>Solanum</taxon>
    </lineage>
</organism>
<accession>A0A9J5WC98</accession>